<feature type="region of interest" description="Disordered" evidence="1">
    <location>
        <begin position="263"/>
        <end position="293"/>
    </location>
</feature>
<dbReference type="Proteomes" id="UP000236754">
    <property type="component" value="Unassembled WGS sequence"/>
</dbReference>
<feature type="domain" description="dTDP-4-dehydro-6-deoxy-alpha-D-glucopyranose 2,3-dehydratase" evidence="2">
    <location>
        <begin position="315"/>
        <end position="519"/>
    </location>
</feature>
<sequence length="526" mass="57242">MPSQSAITLGSATTLDPAAALLQPRVDAGVPERLARSAAATDGGVMRTDAFAAWFARRREAHPFRVERIPFDRLEGWSFDGRTGDLVHRSGRFFTVEGLHVSVDEGRRGAWHQPIIKQPEVGILGILVKEFDGVLHLLMQAKMEPGNVNLLQLSPTVQATRSNYTKVHRGVDVKYLDHFTRPGRGRVLVDVLQSEHGAWFLHKSNRNMIVEASGEVAVAEDFCWLTLGQIGRLLHLDNVVNMDARTVLACAPVAAALVDGPAATPAARPAPGPAVTAPSTAPVPPADGRSTRTTRYTQALRRSAEPAAGALHSDAELLSWFASERSRHDLVVRRMPLRELPGWHRREDVVEHADGLGFRVVAVAVAAASREVARWTQPLIEPNGTGVMAFVTRQIGGVAHVLVHARVEGGFLDTVELAPTVQHVPGEFVATEDPGGRPPFLDLVLAAPPDRVRYEAVHSEEGGRFLAAQSRYLLVEADEHDAPVQEPPGYRWVTPGQLSWLVRHGHYLNVQARTLLACLNALVGGQ</sequence>
<dbReference type="GO" id="GO:0016829">
    <property type="term" value="F:lyase activity"/>
    <property type="evidence" value="ECO:0007669"/>
    <property type="project" value="InterPro"/>
</dbReference>
<dbReference type="EMBL" id="FNVU01000022">
    <property type="protein sequence ID" value="SEG90751.1"/>
    <property type="molecule type" value="Genomic_DNA"/>
</dbReference>
<gene>
    <name evidence="3" type="ORF">SAMN05216223_12275</name>
</gene>
<evidence type="ECO:0000313" key="4">
    <source>
        <dbReference type="Proteomes" id="UP000236754"/>
    </source>
</evidence>
<proteinExistence type="predicted"/>
<dbReference type="InterPro" id="IPR005212">
    <property type="entry name" value="EvaA-like"/>
</dbReference>
<feature type="compositionally biased region" description="Low complexity" evidence="1">
    <location>
        <begin position="263"/>
        <end position="280"/>
    </location>
</feature>
<evidence type="ECO:0000259" key="2">
    <source>
        <dbReference type="Pfam" id="PF03559"/>
    </source>
</evidence>
<dbReference type="AlphaFoldDB" id="A0A1H6DZV3"/>
<accession>A0A1H6DZV3</accession>
<organism evidence="3 4">
    <name type="scientific">Actinacidiphila yanglinensis</name>
    <dbReference type="NCBI Taxonomy" id="310779"/>
    <lineage>
        <taxon>Bacteria</taxon>
        <taxon>Bacillati</taxon>
        <taxon>Actinomycetota</taxon>
        <taxon>Actinomycetes</taxon>
        <taxon>Kitasatosporales</taxon>
        <taxon>Streptomycetaceae</taxon>
        <taxon>Actinacidiphila</taxon>
    </lineage>
</organism>
<dbReference type="Pfam" id="PF03559">
    <property type="entry name" value="Hexose_dehydrat"/>
    <property type="match status" value="2"/>
</dbReference>
<name>A0A1H6DZV3_9ACTN</name>
<feature type="domain" description="dTDP-4-dehydro-6-deoxy-alpha-D-glucopyranose 2,3-dehydratase" evidence="2">
    <location>
        <begin position="49"/>
        <end position="250"/>
    </location>
</feature>
<dbReference type="RefSeq" id="WP_103889990.1">
    <property type="nucleotide sequence ID" value="NZ_FNVU01000022.1"/>
</dbReference>
<reference evidence="3 4" key="1">
    <citation type="submission" date="2016-10" db="EMBL/GenBank/DDBJ databases">
        <authorList>
            <person name="de Groot N.N."/>
        </authorList>
    </citation>
    <scope>NUCLEOTIDE SEQUENCE [LARGE SCALE GENOMIC DNA]</scope>
    <source>
        <strain evidence="3 4">CGMCC 4.2023</strain>
    </source>
</reference>
<evidence type="ECO:0000313" key="3">
    <source>
        <dbReference type="EMBL" id="SEG90751.1"/>
    </source>
</evidence>
<dbReference type="OrthoDB" id="9814961at2"/>
<evidence type="ECO:0000256" key="1">
    <source>
        <dbReference type="SAM" id="MobiDB-lite"/>
    </source>
</evidence>
<dbReference type="Gene3D" id="3.90.79.40">
    <property type="entry name" value="EvaA sugar 2,3-dehydratase subunit"/>
    <property type="match status" value="2"/>
</dbReference>
<protein>
    <submittedName>
        <fullName evidence="3">Oxidase EvaA</fullName>
    </submittedName>
</protein>
<dbReference type="InterPro" id="IPR038153">
    <property type="entry name" value="EvaA-like_sf"/>
</dbReference>
<keyword evidence="4" id="KW-1185">Reference proteome</keyword>